<comment type="caution">
    <text evidence="3">The sequence shown here is derived from an EMBL/GenBank/DDBJ whole genome shotgun (WGS) entry which is preliminary data.</text>
</comment>
<accession>A0ABV0KFD6</accession>
<dbReference type="InterPro" id="IPR011962">
    <property type="entry name" value="dCTP_deaminase"/>
</dbReference>
<protein>
    <submittedName>
        <fullName evidence="3">dCTP deaminase</fullName>
        <ecNumber evidence="3">3.5.4.13</ecNumber>
    </submittedName>
</protein>
<evidence type="ECO:0000256" key="2">
    <source>
        <dbReference type="ARBA" id="ARBA00023080"/>
    </source>
</evidence>
<dbReference type="EMBL" id="JAMPLM010000002">
    <property type="protein sequence ID" value="MEP1057748.1"/>
    <property type="molecule type" value="Genomic_DNA"/>
</dbReference>
<dbReference type="Proteomes" id="UP001476950">
    <property type="component" value="Unassembled WGS sequence"/>
</dbReference>
<dbReference type="CDD" id="cd07557">
    <property type="entry name" value="trimeric_dUTPase"/>
    <property type="match status" value="1"/>
</dbReference>
<reference evidence="3 4" key="1">
    <citation type="submission" date="2022-04" db="EMBL/GenBank/DDBJ databases">
        <title>Positive selection, recombination, and allopatry shape intraspecific diversity of widespread and dominant cyanobacteria.</title>
        <authorList>
            <person name="Wei J."/>
            <person name="Shu W."/>
            <person name="Hu C."/>
        </authorList>
    </citation>
    <scope>NUCLEOTIDE SEQUENCE [LARGE SCALE GENOMIC DNA]</scope>
    <source>
        <strain evidence="3 4">AS-A4</strain>
    </source>
</reference>
<organism evidence="3 4">
    <name type="scientific">Stenomitos frigidus AS-A4</name>
    <dbReference type="NCBI Taxonomy" id="2933935"/>
    <lineage>
        <taxon>Bacteria</taxon>
        <taxon>Bacillati</taxon>
        <taxon>Cyanobacteriota</taxon>
        <taxon>Cyanophyceae</taxon>
        <taxon>Leptolyngbyales</taxon>
        <taxon>Leptolyngbyaceae</taxon>
        <taxon>Stenomitos</taxon>
    </lineage>
</organism>
<name>A0ABV0KFD6_9CYAN</name>
<dbReference type="SUPFAM" id="SSF51283">
    <property type="entry name" value="dUTPase-like"/>
    <property type="match status" value="1"/>
</dbReference>
<keyword evidence="4" id="KW-1185">Reference proteome</keyword>
<keyword evidence="2" id="KW-0546">Nucleotide metabolism</keyword>
<evidence type="ECO:0000313" key="4">
    <source>
        <dbReference type="Proteomes" id="UP001476950"/>
    </source>
</evidence>
<dbReference type="InterPro" id="IPR036157">
    <property type="entry name" value="dUTPase-like_sf"/>
</dbReference>
<dbReference type="RefSeq" id="WP_190450857.1">
    <property type="nucleotide sequence ID" value="NZ_JAMPLM010000002.1"/>
</dbReference>
<dbReference type="PANTHER" id="PTHR42680:SF3">
    <property type="entry name" value="DCTP DEAMINASE"/>
    <property type="match status" value="1"/>
</dbReference>
<gene>
    <name evidence="3" type="primary">dcd</name>
    <name evidence="3" type="ORF">NDI38_04800</name>
</gene>
<keyword evidence="1 3" id="KW-0378">Hydrolase</keyword>
<proteinExistence type="predicted"/>
<dbReference type="Gene3D" id="2.70.40.10">
    <property type="match status" value="1"/>
</dbReference>
<dbReference type="Pfam" id="PF22769">
    <property type="entry name" value="DCD"/>
    <property type="match status" value="1"/>
</dbReference>
<evidence type="ECO:0000313" key="3">
    <source>
        <dbReference type="EMBL" id="MEP1057748.1"/>
    </source>
</evidence>
<dbReference type="GO" id="GO:0008829">
    <property type="term" value="F:dCTP deaminase activity"/>
    <property type="evidence" value="ECO:0007669"/>
    <property type="project" value="UniProtKB-EC"/>
</dbReference>
<sequence>MPLVDYQIHSLCLQGMIDPFDEGLINPASLDVRVGDSIVVETAAGFVLTDLTRYSEAEPYRIYPGEFLLMSTLETFNMPDTIAGEFRLKSSRAREGFDQALAIWCDPGWNGSKLTLEVRNNCRFHQLPIYPGRLIGQIIFHQCDRPLVSYRQKGRYNNDLVAQMSKG</sequence>
<dbReference type="PANTHER" id="PTHR42680">
    <property type="entry name" value="DCTP DEAMINASE"/>
    <property type="match status" value="1"/>
</dbReference>
<dbReference type="InterPro" id="IPR033704">
    <property type="entry name" value="dUTPase_trimeric"/>
</dbReference>
<dbReference type="EC" id="3.5.4.13" evidence="3"/>
<evidence type="ECO:0000256" key="1">
    <source>
        <dbReference type="ARBA" id="ARBA00022801"/>
    </source>
</evidence>
<dbReference type="NCBIfam" id="TIGR02274">
    <property type="entry name" value="dCTP_deam"/>
    <property type="match status" value="1"/>
</dbReference>